<keyword evidence="4 5" id="KW-0472">Membrane</keyword>
<evidence type="ECO:0000256" key="5">
    <source>
        <dbReference type="SAM" id="Phobius"/>
    </source>
</evidence>
<keyword evidence="2 5" id="KW-0812">Transmembrane</keyword>
<evidence type="ECO:0000256" key="1">
    <source>
        <dbReference type="ARBA" id="ARBA00004127"/>
    </source>
</evidence>
<feature type="transmembrane region" description="Helical" evidence="5">
    <location>
        <begin position="159"/>
        <end position="178"/>
    </location>
</feature>
<dbReference type="PANTHER" id="PTHR39535">
    <property type="entry name" value="SPORULATION-DELAYING PROTEIN SDPB"/>
    <property type="match status" value="1"/>
</dbReference>
<keyword evidence="3 5" id="KW-1133">Transmembrane helix</keyword>
<dbReference type="EMBL" id="JACSQT010000010">
    <property type="protein sequence ID" value="MBD7938936.1"/>
    <property type="molecule type" value="Genomic_DNA"/>
</dbReference>
<comment type="subcellular location">
    <subcellularLocation>
        <location evidence="1">Endomembrane system</location>
        <topology evidence="1">Multi-pass membrane protein</topology>
    </subcellularLocation>
</comment>
<dbReference type="PANTHER" id="PTHR39535:SF2">
    <property type="entry name" value="HTTM DOMAIN-CONTAINING PROTEIN"/>
    <property type="match status" value="1"/>
</dbReference>
<proteinExistence type="predicted"/>
<feature type="transmembrane region" description="Helical" evidence="5">
    <location>
        <begin position="245"/>
        <end position="278"/>
    </location>
</feature>
<comment type="caution">
    <text evidence="7">The sequence shown here is derived from an EMBL/GenBank/DDBJ whole genome shotgun (WGS) entry which is preliminary data.</text>
</comment>
<feature type="transmembrane region" description="Helical" evidence="5">
    <location>
        <begin position="121"/>
        <end position="139"/>
    </location>
</feature>
<evidence type="ECO:0000259" key="6">
    <source>
        <dbReference type="SMART" id="SM00752"/>
    </source>
</evidence>
<dbReference type="InterPro" id="IPR052964">
    <property type="entry name" value="Sporulation_signal_mat"/>
</dbReference>
<evidence type="ECO:0000256" key="2">
    <source>
        <dbReference type="ARBA" id="ARBA00022692"/>
    </source>
</evidence>
<accession>A0ABR8QTS3</accession>
<evidence type="ECO:0000256" key="3">
    <source>
        <dbReference type="ARBA" id="ARBA00022989"/>
    </source>
</evidence>
<feature type="transmembrane region" description="Helical" evidence="5">
    <location>
        <begin position="218"/>
        <end position="239"/>
    </location>
</feature>
<keyword evidence="8" id="KW-1185">Reference proteome</keyword>
<evidence type="ECO:0000256" key="4">
    <source>
        <dbReference type="ARBA" id="ARBA00023136"/>
    </source>
</evidence>
<feature type="transmembrane region" description="Helical" evidence="5">
    <location>
        <begin position="76"/>
        <end position="109"/>
    </location>
</feature>
<dbReference type="Proteomes" id="UP000657931">
    <property type="component" value="Unassembled WGS sequence"/>
</dbReference>
<evidence type="ECO:0000313" key="8">
    <source>
        <dbReference type="Proteomes" id="UP000657931"/>
    </source>
</evidence>
<dbReference type="SMART" id="SM00752">
    <property type="entry name" value="HTTM"/>
    <property type="match status" value="1"/>
</dbReference>
<sequence length="317" mass="36743">MNHFYNKLTTQNHLIGASLLRILFGIIILYNYIVNYGMRHFFWHDSGVISDEVYNSMYKVFFSPYGLNDSVLYFEILYHSGFIFALLFTIGFGGKIVHILNYIFYLSLISRNSLISDGGDNIMSLCLLYMIFLNTTAYYSIKVKPQWSFPKILPEVKSVLHNFALLFIIVQICIMYFFSGIFQVMGEKWNNGTALYYILQVDTFSKPFWEQILTSNDYFIVLFTYASILVKLAFPFSLFNKWSKYVIVTLMMGFHLGIAIAMGLITFSAIMIAIEVLVFSDKEYKKAFSFLNKLKFFKGSSQQKKQKGTTSLNKEVV</sequence>
<gene>
    <name evidence="7" type="ORF">H9655_18020</name>
</gene>
<dbReference type="InterPro" id="IPR011020">
    <property type="entry name" value="HTTM-like"/>
</dbReference>
<organism evidence="7 8">
    <name type="scientific">Cytobacillus stercorigallinarum</name>
    <dbReference type="NCBI Taxonomy" id="2762240"/>
    <lineage>
        <taxon>Bacteria</taxon>
        <taxon>Bacillati</taxon>
        <taxon>Bacillota</taxon>
        <taxon>Bacilli</taxon>
        <taxon>Bacillales</taxon>
        <taxon>Bacillaceae</taxon>
        <taxon>Cytobacillus</taxon>
    </lineage>
</organism>
<protein>
    <submittedName>
        <fullName evidence="7">HTTM domain-containing protein</fullName>
    </submittedName>
</protein>
<name>A0ABR8QTS3_9BACI</name>
<feature type="domain" description="HTTM-like" evidence="6">
    <location>
        <begin position="9"/>
        <end position="283"/>
    </location>
</feature>
<reference evidence="7 8" key="1">
    <citation type="submission" date="2020-08" db="EMBL/GenBank/DDBJ databases">
        <title>A Genomic Blueprint of the Chicken Gut Microbiome.</title>
        <authorList>
            <person name="Gilroy R."/>
            <person name="Ravi A."/>
            <person name="Getino M."/>
            <person name="Pursley I."/>
            <person name="Horton D.L."/>
            <person name="Alikhan N.-F."/>
            <person name="Baker D."/>
            <person name="Gharbi K."/>
            <person name="Hall N."/>
            <person name="Watson M."/>
            <person name="Adriaenssens E.M."/>
            <person name="Foster-Nyarko E."/>
            <person name="Jarju S."/>
            <person name="Secka A."/>
            <person name="Antonio M."/>
            <person name="Oren A."/>
            <person name="Chaudhuri R."/>
            <person name="La Ragione R.M."/>
            <person name="Hildebrand F."/>
            <person name="Pallen M.J."/>
        </authorList>
    </citation>
    <scope>NUCLEOTIDE SEQUENCE [LARGE SCALE GENOMIC DNA]</scope>
    <source>
        <strain evidence="7 8">Sa5YUA1</strain>
    </source>
</reference>
<evidence type="ECO:0000313" key="7">
    <source>
        <dbReference type="EMBL" id="MBD7938936.1"/>
    </source>
</evidence>
<feature type="transmembrane region" description="Helical" evidence="5">
    <location>
        <begin position="12"/>
        <end position="33"/>
    </location>
</feature>